<feature type="domain" description="Cation/H+ exchanger transmembrane" evidence="7">
    <location>
        <begin position="26"/>
        <end position="188"/>
    </location>
</feature>
<evidence type="ECO:0000313" key="9">
    <source>
        <dbReference type="Proteomes" id="UP001162156"/>
    </source>
</evidence>
<evidence type="ECO:0000259" key="7">
    <source>
        <dbReference type="Pfam" id="PF00999"/>
    </source>
</evidence>
<dbReference type="AlphaFoldDB" id="A0AAV8WU50"/>
<keyword evidence="5 6" id="KW-0472">Membrane</keyword>
<dbReference type="Pfam" id="PF00999">
    <property type="entry name" value="Na_H_Exchanger"/>
    <property type="match status" value="1"/>
</dbReference>
<feature type="transmembrane region" description="Helical" evidence="6">
    <location>
        <begin position="66"/>
        <end position="87"/>
    </location>
</feature>
<reference evidence="8" key="1">
    <citation type="journal article" date="2023" name="Insect Mol. Biol.">
        <title>Genome sequencing provides insights into the evolution of gene families encoding plant cell wall-degrading enzymes in longhorned beetles.</title>
        <authorList>
            <person name="Shin N.R."/>
            <person name="Okamura Y."/>
            <person name="Kirsch R."/>
            <person name="Pauchet Y."/>
        </authorList>
    </citation>
    <scope>NUCLEOTIDE SEQUENCE</scope>
    <source>
        <strain evidence="8">RBIC_L_NR</strain>
    </source>
</reference>
<dbReference type="InterPro" id="IPR006153">
    <property type="entry name" value="Cation/H_exchanger_TM"/>
</dbReference>
<feature type="transmembrane region" description="Helical" evidence="6">
    <location>
        <begin position="132"/>
        <end position="157"/>
    </location>
</feature>
<feature type="transmembrane region" description="Helical" evidence="6">
    <location>
        <begin position="7"/>
        <end position="26"/>
    </location>
</feature>
<proteinExistence type="inferred from homology"/>
<evidence type="ECO:0000256" key="6">
    <source>
        <dbReference type="SAM" id="Phobius"/>
    </source>
</evidence>
<comment type="caution">
    <text evidence="8">The sequence shown here is derived from an EMBL/GenBank/DDBJ whole genome shotgun (WGS) entry which is preliminary data.</text>
</comment>
<keyword evidence="9" id="KW-1185">Reference proteome</keyword>
<feature type="transmembrane region" description="Helical" evidence="6">
    <location>
        <begin position="169"/>
        <end position="191"/>
    </location>
</feature>
<keyword evidence="3 6" id="KW-0812">Transmembrane</keyword>
<accession>A0AAV8WU50</accession>
<dbReference type="EMBL" id="JANEYF010004907">
    <property type="protein sequence ID" value="KAJ8929706.1"/>
    <property type="molecule type" value="Genomic_DNA"/>
</dbReference>
<evidence type="ECO:0000256" key="5">
    <source>
        <dbReference type="ARBA" id="ARBA00023136"/>
    </source>
</evidence>
<dbReference type="GO" id="GO:0015297">
    <property type="term" value="F:antiporter activity"/>
    <property type="evidence" value="ECO:0007669"/>
    <property type="project" value="InterPro"/>
</dbReference>
<evidence type="ECO:0000256" key="3">
    <source>
        <dbReference type="ARBA" id="ARBA00022692"/>
    </source>
</evidence>
<evidence type="ECO:0000256" key="1">
    <source>
        <dbReference type="ARBA" id="ARBA00004141"/>
    </source>
</evidence>
<sequence length="252" mass="27068">MFSDTSVTSIIIQGPISIIGAGGMAAVFSSEIIGYGGAGPLGCVTAAFVALACWSKQGWKIEDNPAATAFEIFWMIFQPILFGIAGARIKLNELNGSVVFISIGIIVTSVITRILVTTLVSIGCKLNLKEKIFVAIAWMCKAIVQAALGPVALTMVAPGTEEYKYAEKILTTCVLSIILTVPTGALLTTLLGPRLLTKAKYPTVPDLRRRKSRRPSIRDISIIDEEDVTNDNEEEVTNKITHLGDELTVLNV</sequence>
<organism evidence="8 9">
    <name type="scientific">Rhamnusium bicolor</name>
    <dbReference type="NCBI Taxonomy" id="1586634"/>
    <lineage>
        <taxon>Eukaryota</taxon>
        <taxon>Metazoa</taxon>
        <taxon>Ecdysozoa</taxon>
        <taxon>Arthropoda</taxon>
        <taxon>Hexapoda</taxon>
        <taxon>Insecta</taxon>
        <taxon>Pterygota</taxon>
        <taxon>Neoptera</taxon>
        <taxon>Endopterygota</taxon>
        <taxon>Coleoptera</taxon>
        <taxon>Polyphaga</taxon>
        <taxon>Cucujiformia</taxon>
        <taxon>Chrysomeloidea</taxon>
        <taxon>Cerambycidae</taxon>
        <taxon>Lepturinae</taxon>
        <taxon>Rhagiini</taxon>
        <taxon>Rhamnusium</taxon>
    </lineage>
</organism>
<feature type="transmembrane region" description="Helical" evidence="6">
    <location>
        <begin position="99"/>
        <end position="120"/>
    </location>
</feature>
<gene>
    <name evidence="8" type="ORF">NQ314_017580</name>
</gene>
<comment type="similarity">
    <text evidence="2">Belongs to the monovalent cation:proton antiporter 1 (CPA1) transporter (TC 2.A.36) family.</text>
</comment>
<protein>
    <recommendedName>
        <fullName evidence="7">Cation/H+ exchanger transmembrane domain-containing protein</fullName>
    </recommendedName>
</protein>
<evidence type="ECO:0000313" key="8">
    <source>
        <dbReference type="EMBL" id="KAJ8929706.1"/>
    </source>
</evidence>
<dbReference type="Proteomes" id="UP001162156">
    <property type="component" value="Unassembled WGS sequence"/>
</dbReference>
<evidence type="ECO:0000256" key="2">
    <source>
        <dbReference type="ARBA" id="ARBA00007367"/>
    </source>
</evidence>
<name>A0AAV8WU50_9CUCU</name>
<dbReference type="PANTHER" id="PTHR31102">
    <property type="match status" value="1"/>
</dbReference>
<dbReference type="InterPro" id="IPR051843">
    <property type="entry name" value="CPA1_transporter"/>
</dbReference>
<keyword evidence="4 6" id="KW-1133">Transmembrane helix</keyword>
<feature type="transmembrane region" description="Helical" evidence="6">
    <location>
        <begin position="32"/>
        <end position="54"/>
    </location>
</feature>
<dbReference type="GO" id="GO:1902600">
    <property type="term" value="P:proton transmembrane transport"/>
    <property type="evidence" value="ECO:0007669"/>
    <property type="project" value="InterPro"/>
</dbReference>
<dbReference type="GO" id="GO:0016020">
    <property type="term" value="C:membrane"/>
    <property type="evidence" value="ECO:0007669"/>
    <property type="project" value="UniProtKB-SubCell"/>
</dbReference>
<comment type="subcellular location">
    <subcellularLocation>
        <location evidence="1">Membrane</location>
        <topology evidence="1">Multi-pass membrane protein</topology>
    </subcellularLocation>
</comment>
<evidence type="ECO:0000256" key="4">
    <source>
        <dbReference type="ARBA" id="ARBA00022989"/>
    </source>
</evidence>
<dbReference type="PANTHER" id="PTHR31102:SF1">
    <property type="entry name" value="CATION_H+ EXCHANGER DOMAIN-CONTAINING PROTEIN"/>
    <property type="match status" value="1"/>
</dbReference>